<evidence type="ECO:0000256" key="4">
    <source>
        <dbReference type="ARBA" id="ARBA00048574"/>
    </source>
</evidence>
<gene>
    <name evidence="5" type="primary">citX</name>
    <name evidence="5" type="ORF">DEW08_26660</name>
</gene>
<keyword evidence="6" id="KW-1185">Reference proteome</keyword>
<dbReference type="Pfam" id="PF03802">
    <property type="entry name" value="CitX"/>
    <property type="match status" value="1"/>
</dbReference>
<proteinExistence type="predicted"/>
<keyword evidence="2" id="KW-0808">Transferase</keyword>
<dbReference type="KEGG" id="azz:DEW08_26660"/>
<dbReference type="RefSeq" id="WP_109333035.1">
    <property type="nucleotide sequence ID" value="NZ_CP029357.1"/>
</dbReference>
<name>A0A2S2CYV0_9PROT</name>
<dbReference type="OrthoDB" id="3196716at2"/>
<keyword evidence="3" id="KW-0548">Nucleotidyltransferase</keyword>
<organism evidence="5 6">
    <name type="scientific">Azospirillum thermophilum</name>
    <dbReference type="NCBI Taxonomy" id="2202148"/>
    <lineage>
        <taxon>Bacteria</taxon>
        <taxon>Pseudomonadati</taxon>
        <taxon>Pseudomonadota</taxon>
        <taxon>Alphaproteobacteria</taxon>
        <taxon>Rhodospirillales</taxon>
        <taxon>Azospirillaceae</taxon>
        <taxon>Azospirillum</taxon>
    </lineage>
</organism>
<evidence type="ECO:0000256" key="1">
    <source>
        <dbReference type="ARBA" id="ARBA00012524"/>
    </source>
</evidence>
<dbReference type="AlphaFoldDB" id="A0A2S2CYV0"/>
<keyword evidence="5" id="KW-0456">Lyase</keyword>
<dbReference type="GO" id="GO:0051191">
    <property type="term" value="P:prosthetic group biosynthetic process"/>
    <property type="evidence" value="ECO:0007669"/>
    <property type="project" value="InterPro"/>
</dbReference>
<sequence length="190" mass="20610">MDTVLAPTPAQTRSPAGPVSLPVTLAEMLDARDRRAERQRMVLDRYQAPVLSVTLVMPGPVKDTPDSRFVMETAAGELDALFARTGWPVLFHLPVWGWTGAEALYAVDADARDLKRAAAALEDGHPLGRLWDLDVLCPRGGGLSRTALGLAPRRCLVCGEAGHACARSRRHPLDEVLAAIEERVNACRAR</sequence>
<dbReference type="EMBL" id="CP029357">
    <property type="protein sequence ID" value="AWK89590.1"/>
    <property type="molecule type" value="Genomic_DNA"/>
</dbReference>
<dbReference type="GO" id="GO:0050519">
    <property type="term" value="F:holo-citrate lyase synthase activity"/>
    <property type="evidence" value="ECO:0007669"/>
    <property type="project" value="UniProtKB-EC"/>
</dbReference>
<geneLocation type="plasmid" evidence="5 6">
    <name>unnamed2</name>
</geneLocation>
<dbReference type="NCBIfam" id="TIGR03124">
    <property type="entry name" value="citrate_citX"/>
    <property type="match status" value="1"/>
</dbReference>
<dbReference type="InterPro" id="IPR005551">
    <property type="entry name" value="CitX"/>
</dbReference>
<dbReference type="GO" id="GO:0016829">
    <property type="term" value="F:lyase activity"/>
    <property type="evidence" value="ECO:0007669"/>
    <property type="project" value="UniProtKB-KW"/>
</dbReference>
<comment type="catalytic activity">
    <reaction evidence="4">
        <text>apo-[citrate lyase ACP] + 2'-(5''-triphospho-alpha-D-ribosyl)-3'-dephospho-CoA = holo-[citrate lyase ACP] + diphosphate</text>
        <dbReference type="Rhea" id="RHEA:16333"/>
        <dbReference type="Rhea" id="RHEA-COMP:10157"/>
        <dbReference type="Rhea" id="RHEA-COMP:10158"/>
        <dbReference type="ChEBI" id="CHEBI:29999"/>
        <dbReference type="ChEBI" id="CHEBI:33019"/>
        <dbReference type="ChEBI" id="CHEBI:61378"/>
        <dbReference type="ChEBI" id="CHEBI:82683"/>
        <dbReference type="EC" id="2.7.7.61"/>
    </reaction>
</comment>
<evidence type="ECO:0000256" key="3">
    <source>
        <dbReference type="ARBA" id="ARBA00022695"/>
    </source>
</evidence>
<protein>
    <recommendedName>
        <fullName evidence="1">citrate lyase holo-[acyl-carrier protein] synthase</fullName>
        <ecNumber evidence="1">2.7.7.61</ecNumber>
    </recommendedName>
</protein>
<evidence type="ECO:0000256" key="2">
    <source>
        <dbReference type="ARBA" id="ARBA00022679"/>
    </source>
</evidence>
<evidence type="ECO:0000313" key="5">
    <source>
        <dbReference type="EMBL" id="AWK89590.1"/>
    </source>
</evidence>
<dbReference type="Proteomes" id="UP000245629">
    <property type="component" value="Plasmid unnamed2"/>
</dbReference>
<dbReference type="EC" id="2.7.7.61" evidence="1"/>
<reference evidence="6" key="1">
    <citation type="submission" date="2018-05" db="EMBL/GenBank/DDBJ databases">
        <title>Azospirillum thermophila sp. nov., a novel isolated from hot spring.</title>
        <authorList>
            <person name="Zhao Z."/>
        </authorList>
    </citation>
    <scope>NUCLEOTIDE SEQUENCE [LARGE SCALE GENOMIC DNA]</scope>
    <source>
        <strain evidence="6">CFH 70021</strain>
        <plasmid evidence="6">unnamed2</plasmid>
    </source>
</reference>
<evidence type="ECO:0000313" key="6">
    <source>
        <dbReference type="Proteomes" id="UP000245629"/>
    </source>
</evidence>
<accession>A0A2S2CYV0</accession>
<keyword evidence="5" id="KW-0614">Plasmid</keyword>